<dbReference type="FunFam" id="2.70.150.10:FF:000002">
    <property type="entry name" value="Copper-transporting ATPase 1, putative"/>
    <property type="match status" value="1"/>
</dbReference>
<keyword evidence="14" id="KW-1185">Reference proteome</keyword>
<evidence type="ECO:0000256" key="3">
    <source>
        <dbReference type="ARBA" id="ARBA00022692"/>
    </source>
</evidence>
<feature type="transmembrane region" description="Helical" evidence="10">
    <location>
        <begin position="140"/>
        <end position="157"/>
    </location>
</feature>
<evidence type="ECO:0000256" key="1">
    <source>
        <dbReference type="ARBA" id="ARBA00004127"/>
    </source>
</evidence>
<dbReference type="SUPFAM" id="SSF81653">
    <property type="entry name" value="Calcium ATPase, transduction domain A"/>
    <property type="match status" value="1"/>
</dbReference>
<dbReference type="GO" id="GO:0005507">
    <property type="term" value="F:copper ion binding"/>
    <property type="evidence" value="ECO:0007669"/>
    <property type="project" value="TreeGrafter"/>
</dbReference>
<dbReference type="Gene3D" id="3.40.50.1000">
    <property type="entry name" value="HAD superfamily/HAD-like"/>
    <property type="match status" value="1"/>
</dbReference>
<dbReference type="Pfam" id="PF00122">
    <property type="entry name" value="E1-E2_ATPase"/>
    <property type="match status" value="1"/>
</dbReference>
<dbReference type="GO" id="GO:0016887">
    <property type="term" value="F:ATP hydrolysis activity"/>
    <property type="evidence" value="ECO:0007669"/>
    <property type="project" value="InterPro"/>
</dbReference>
<evidence type="ECO:0000256" key="4">
    <source>
        <dbReference type="ARBA" id="ARBA00022723"/>
    </source>
</evidence>
<dbReference type="InterPro" id="IPR044492">
    <property type="entry name" value="P_typ_ATPase_HD_dom"/>
</dbReference>
<feature type="transmembrane region" description="Helical" evidence="10">
    <location>
        <begin position="629"/>
        <end position="648"/>
    </location>
</feature>
<dbReference type="Proteomes" id="UP000321367">
    <property type="component" value="Unassembled WGS sequence"/>
</dbReference>
<dbReference type="NCBIfam" id="TIGR01511">
    <property type="entry name" value="ATPase-IB1_Cu"/>
    <property type="match status" value="1"/>
</dbReference>
<evidence type="ECO:0000256" key="9">
    <source>
        <dbReference type="ARBA" id="ARBA00023136"/>
    </source>
</evidence>
<evidence type="ECO:0000256" key="8">
    <source>
        <dbReference type="ARBA" id="ARBA00022989"/>
    </source>
</evidence>
<dbReference type="Gene3D" id="2.70.150.10">
    <property type="entry name" value="Calcium-transporting ATPase, cytoplasmic transduction domain A"/>
    <property type="match status" value="1"/>
</dbReference>
<dbReference type="Gene3D" id="3.40.1110.10">
    <property type="entry name" value="Calcium-transporting ATPase, cytoplasmic domain N"/>
    <property type="match status" value="1"/>
</dbReference>
<keyword evidence="7" id="KW-1278">Translocase</keyword>
<dbReference type="SFLD" id="SFLDF00027">
    <property type="entry name" value="p-type_atpase"/>
    <property type="match status" value="1"/>
</dbReference>
<dbReference type="EMBL" id="VORY01000002">
    <property type="protein sequence ID" value="TXD95345.1"/>
    <property type="molecule type" value="Genomic_DNA"/>
</dbReference>
<evidence type="ECO:0000256" key="5">
    <source>
        <dbReference type="ARBA" id="ARBA00022741"/>
    </source>
</evidence>
<feature type="transmembrane region" description="Helical" evidence="10">
    <location>
        <begin position="111"/>
        <end position="128"/>
    </location>
</feature>
<dbReference type="SFLD" id="SFLDS00003">
    <property type="entry name" value="Haloacid_Dehalogenase"/>
    <property type="match status" value="1"/>
</dbReference>
<dbReference type="InterPro" id="IPR036412">
    <property type="entry name" value="HAD-like_sf"/>
</dbReference>
<dbReference type="OrthoDB" id="1521937at2"/>
<dbReference type="NCBIfam" id="TIGR01525">
    <property type="entry name" value="ATPase-IB_hvy"/>
    <property type="match status" value="1"/>
</dbReference>
<evidence type="ECO:0000256" key="2">
    <source>
        <dbReference type="ARBA" id="ARBA00006024"/>
    </source>
</evidence>
<dbReference type="GO" id="GO:0043682">
    <property type="term" value="F:P-type divalent copper transporter activity"/>
    <property type="evidence" value="ECO:0007669"/>
    <property type="project" value="TreeGrafter"/>
</dbReference>
<organism evidence="13 14">
    <name type="scientific">Gillisia hiemivivida</name>
    <dbReference type="NCBI Taxonomy" id="291190"/>
    <lineage>
        <taxon>Bacteria</taxon>
        <taxon>Pseudomonadati</taxon>
        <taxon>Bacteroidota</taxon>
        <taxon>Flavobacteriia</taxon>
        <taxon>Flavobacteriales</taxon>
        <taxon>Flavobacteriaceae</taxon>
        <taxon>Gillisia</taxon>
    </lineage>
</organism>
<evidence type="ECO:0000313" key="14">
    <source>
        <dbReference type="Proteomes" id="UP000321367"/>
    </source>
</evidence>
<feature type="transmembrane region" description="Helical" evidence="10">
    <location>
        <begin position="325"/>
        <end position="352"/>
    </location>
</feature>
<evidence type="ECO:0000256" key="6">
    <source>
        <dbReference type="ARBA" id="ARBA00022840"/>
    </source>
</evidence>
<keyword evidence="3 10" id="KW-0812">Transmembrane</keyword>
<feature type="region of interest" description="Disordered" evidence="11">
    <location>
        <begin position="1"/>
        <end position="34"/>
    </location>
</feature>
<comment type="subcellular location">
    <subcellularLocation>
        <location evidence="10">Cell membrane</location>
    </subcellularLocation>
    <subcellularLocation>
        <location evidence="1">Endomembrane system</location>
        <topology evidence="1">Multi-pass membrane protein</topology>
    </subcellularLocation>
</comment>
<sequence>MDHSKMKNKKEDHSKMNHGKDDHSGHNPGHGKMGHDHHKMMIADFKKRFWVTLVLTFPILFFSPMIQDFIGYEFLLPGNQYILFALSSVVYFYGGWPFLKGFWSEIKKGAPGMMTLIAMAITVAYVYSSATVFGLEGVDFFWELATLIAIMLIGHWIEMKSVLGASKALQLLVSMMPAEAHRVKDDTIEDIKLEDLLKDDLILVKPGEKVPADGIIIEGSSYLNESMLTGESKPVKKEEKDKVIGGSVNGNGSIQVKVEHTGKDSYLNKVITMVEEAQKTKSKMQNLSDRAAKWLTYIALAIGFGTLAVWLILGFPFVYALERMVTVMVIACPHALGLAIPLVVAISTAVSAQNGLLIRNRTAFEESRKISVLLFDKTGTLTKGDFGVTRIESVNETYSSEEILRLSSALEQSSEHPIAVGVIKKVKEDNITIPKLENFNAITGKGVEANVEGKQIKVVSPGYLKDEKITIPEDAYSDAAETVVFVLIDGQLAGYIALADEIRPESAEAIKIFKKNNIKVLMATGDNEITAKAVSDKLGLDGYYAEVLPHQKVEIVKELQVKGEFVAMTGDGVNDAPALAQANVGIAVGSGTDVAAETADIILVNSNPQDIANLILFGKATYNKMIQNLIWATGYNVVAIPLAAGVLYSSGFVLGPAVGAVFMSLSTVIVAINAQLLKRKIGKK</sequence>
<evidence type="ECO:0000256" key="7">
    <source>
        <dbReference type="ARBA" id="ARBA00022967"/>
    </source>
</evidence>
<evidence type="ECO:0000259" key="12">
    <source>
        <dbReference type="Pfam" id="PF00122"/>
    </source>
</evidence>
<dbReference type="NCBIfam" id="TIGR01512">
    <property type="entry name" value="ATPase-IB2_Cd"/>
    <property type="match status" value="1"/>
</dbReference>
<dbReference type="AlphaFoldDB" id="A0A5C6ZWU9"/>
<feature type="transmembrane region" description="Helical" evidence="10">
    <location>
        <begin position="49"/>
        <end position="66"/>
    </location>
</feature>
<keyword evidence="9 10" id="KW-0472">Membrane</keyword>
<dbReference type="SUPFAM" id="SSF56784">
    <property type="entry name" value="HAD-like"/>
    <property type="match status" value="1"/>
</dbReference>
<dbReference type="InterPro" id="IPR059000">
    <property type="entry name" value="ATPase_P-type_domA"/>
</dbReference>
<feature type="compositionally biased region" description="Basic and acidic residues" evidence="11">
    <location>
        <begin position="1"/>
        <end position="25"/>
    </location>
</feature>
<feature type="domain" description="P-type ATPase A" evidence="12">
    <location>
        <begin position="175"/>
        <end position="275"/>
    </location>
</feature>
<dbReference type="GO" id="GO:0012505">
    <property type="term" value="C:endomembrane system"/>
    <property type="evidence" value="ECO:0007669"/>
    <property type="project" value="UniProtKB-SubCell"/>
</dbReference>
<dbReference type="InterPro" id="IPR023299">
    <property type="entry name" value="ATPase_P-typ_cyto_dom_N"/>
</dbReference>
<comment type="caution">
    <text evidence="13">The sequence shown here is derived from an EMBL/GenBank/DDBJ whole genome shotgun (WGS) entry which is preliminary data.</text>
</comment>
<dbReference type="InterPro" id="IPR027256">
    <property type="entry name" value="P-typ_ATPase_IB"/>
</dbReference>
<dbReference type="PANTHER" id="PTHR43520:SF8">
    <property type="entry name" value="P-TYPE CU(+) TRANSPORTER"/>
    <property type="match status" value="1"/>
</dbReference>
<protein>
    <submittedName>
        <fullName evidence="13">Cadmium-translocating P-type ATPase</fullName>
        <ecNumber evidence="13">3.6.3.3</ecNumber>
    </submittedName>
</protein>
<keyword evidence="4 10" id="KW-0479">Metal-binding</keyword>
<keyword evidence="13" id="KW-0378">Hydrolase</keyword>
<dbReference type="InterPro" id="IPR001757">
    <property type="entry name" value="P_typ_ATPase"/>
</dbReference>
<reference evidence="13 14" key="1">
    <citation type="submission" date="2019-08" db="EMBL/GenBank/DDBJ databases">
        <title>Genome sequence of Gillisia hiemivivida IC154 (type strain).</title>
        <authorList>
            <person name="Bowman J.P."/>
        </authorList>
    </citation>
    <scope>NUCLEOTIDE SEQUENCE [LARGE SCALE GENOMIC DNA]</scope>
    <source>
        <strain evidence="13 14">IC154</strain>
    </source>
</reference>
<dbReference type="EC" id="3.6.3.3" evidence="13"/>
<dbReference type="PRINTS" id="PR00120">
    <property type="entry name" value="HATPASE"/>
</dbReference>
<gene>
    <name evidence="13" type="primary">cadA</name>
    <name evidence="13" type="ORF">ES724_02535</name>
</gene>
<dbReference type="PANTHER" id="PTHR43520">
    <property type="entry name" value="ATP7, ISOFORM B"/>
    <property type="match status" value="1"/>
</dbReference>
<dbReference type="GO" id="GO:0005886">
    <property type="term" value="C:plasma membrane"/>
    <property type="evidence" value="ECO:0007669"/>
    <property type="project" value="UniProtKB-SubCell"/>
</dbReference>
<evidence type="ECO:0000256" key="11">
    <source>
        <dbReference type="SAM" id="MobiDB-lite"/>
    </source>
</evidence>
<dbReference type="NCBIfam" id="TIGR01494">
    <property type="entry name" value="ATPase_P-type"/>
    <property type="match status" value="1"/>
</dbReference>
<comment type="similarity">
    <text evidence="2 10">Belongs to the cation transport ATPase (P-type) (TC 3.A.3) family. Type IB subfamily.</text>
</comment>
<evidence type="ECO:0000256" key="10">
    <source>
        <dbReference type="RuleBase" id="RU362081"/>
    </source>
</evidence>
<dbReference type="Pfam" id="PF00702">
    <property type="entry name" value="Hydrolase"/>
    <property type="match status" value="1"/>
</dbReference>
<dbReference type="GO" id="GO:0055070">
    <property type="term" value="P:copper ion homeostasis"/>
    <property type="evidence" value="ECO:0007669"/>
    <property type="project" value="TreeGrafter"/>
</dbReference>
<keyword evidence="8 10" id="KW-1133">Transmembrane helix</keyword>
<feature type="transmembrane region" description="Helical" evidence="10">
    <location>
        <begin position="294"/>
        <end position="319"/>
    </location>
</feature>
<dbReference type="GO" id="GO:0005524">
    <property type="term" value="F:ATP binding"/>
    <property type="evidence" value="ECO:0007669"/>
    <property type="project" value="UniProtKB-UniRule"/>
</dbReference>
<dbReference type="InterPro" id="IPR018303">
    <property type="entry name" value="ATPase_P-typ_P_site"/>
</dbReference>
<feature type="transmembrane region" description="Helical" evidence="10">
    <location>
        <begin position="78"/>
        <end position="99"/>
    </location>
</feature>
<proteinExistence type="inferred from homology"/>
<evidence type="ECO:0000313" key="13">
    <source>
        <dbReference type="EMBL" id="TXD95345.1"/>
    </source>
</evidence>
<dbReference type="SFLD" id="SFLDG00002">
    <property type="entry name" value="C1.7:_P-type_atpase_like"/>
    <property type="match status" value="1"/>
</dbReference>
<keyword evidence="5 10" id="KW-0547">Nucleotide-binding</keyword>
<dbReference type="InterPro" id="IPR023214">
    <property type="entry name" value="HAD_sf"/>
</dbReference>
<keyword evidence="6 10" id="KW-0067">ATP-binding</keyword>
<accession>A0A5C6ZWU9</accession>
<dbReference type="PROSITE" id="PS00154">
    <property type="entry name" value="ATPASE_E1_E2"/>
    <property type="match status" value="1"/>
</dbReference>
<keyword evidence="10" id="KW-1003">Cell membrane</keyword>
<name>A0A5C6ZWU9_9FLAO</name>
<feature type="transmembrane region" description="Helical" evidence="10">
    <location>
        <begin position="654"/>
        <end position="674"/>
    </location>
</feature>
<dbReference type="InterPro" id="IPR023298">
    <property type="entry name" value="ATPase_P-typ_TM_dom_sf"/>
</dbReference>
<dbReference type="SUPFAM" id="SSF81665">
    <property type="entry name" value="Calcium ATPase, transmembrane domain M"/>
    <property type="match status" value="1"/>
</dbReference>
<dbReference type="InterPro" id="IPR008250">
    <property type="entry name" value="ATPase_P-typ_transduc_dom_A_sf"/>
</dbReference>
<dbReference type="PRINTS" id="PR00119">
    <property type="entry name" value="CATATPASE"/>
</dbReference>